<sequence>MSEPITRGMQAFLVMTVMGLGACVSAPPDPAPAEIRVQPVYSPEQAREWSQAGIQAHQSGDVEGAIEAWQRSVSLDPSNATTVNNLALLLKQQNRFHEAARLLEQGLAAAPEVAELHYNLAVISELYLLDLETALTHYQRYRSLVGDEEKLVAGWIADLERRLQ</sequence>
<evidence type="ECO:0000256" key="1">
    <source>
        <dbReference type="PROSITE-ProRule" id="PRU00339"/>
    </source>
</evidence>
<dbReference type="SMART" id="SM00028">
    <property type="entry name" value="TPR"/>
    <property type="match status" value="2"/>
</dbReference>
<reference evidence="2 3" key="1">
    <citation type="submission" date="2015-09" db="EMBL/GenBank/DDBJ databases">
        <title>Identification and resolution of microdiversity through metagenomic sequencing of parallel consortia.</title>
        <authorList>
            <person name="Nelson W.C."/>
            <person name="Romine M.F."/>
            <person name="Lindemann S.R."/>
        </authorList>
    </citation>
    <scope>NUCLEOTIDE SEQUENCE [LARGE SCALE GENOMIC DNA]</scope>
    <source>
        <strain evidence="2">HL-55</strain>
    </source>
</reference>
<dbReference type="EMBL" id="LJZQ01000003">
    <property type="protein sequence ID" value="KPQ30216.1"/>
    <property type="molecule type" value="Genomic_DNA"/>
</dbReference>
<keyword evidence="1" id="KW-0802">TPR repeat</keyword>
<evidence type="ECO:0000313" key="3">
    <source>
        <dbReference type="Proteomes" id="UP000050416"/>
    </source>
</evidence>
<dbReference type="PATRIC" id="fig|1305731.5.peg.2662"/>
<dbReference type="Gene3D" id="1.25.40.10">
    <property type="entry name" value="Tetratricopeptide repeat domain"/>
    <property type="match status" value="1"/>
</dbReference>
<dbReference type="PROSITE" id="PS51257">
    <property type="entry name" value="PROKAR_LIPOPROTEIN"/>
    <property type="match status" value="1"/>
</dbReference>
<dbReference type="Proteomes" id="UP000050416">
    <property type="component" value="Unassembled WGS sequence"/>
</dbReference>
<dbReference type="PANTHER" id="PTHR44177">
    <property type="entry name" value="TETRATRICOPEPTIDE REPEAT PROTEIN 8"/>
    <property type="match status" value="1"/>
</dbReference>
<feature type="repeat" description="TPR" evidence="1">
    <location>
        <begin position="46"/>
        <end position="79"/>
    </location>
</feature>
<dbReference type="Pfam" id="PF13414">
    <property type="entry name" value="TPR_11"/>
    <property type="match status" value="1"/>
</dbReference>
<accession>A0A0P8D386</accession>
<dbReference type="PANTHER" id="PTHR44177:SF1">
    <property type="entry name" value="TETRATRICOPEPTIDE REPEAT PROTEIN 8"/>
    <property type="match status" value="1"/>
</dbReference>
<dbReference type="SUPFAM" id="SSF48452">
    <property type="entry name" value="TPR-like"/>
    <property type="match status" value="1"/>
</dbReference>
<evidence type="ECO:0000313" key="2">
    <source>
        <dbReference type="EMBL" id="KPQ30216.1"/>
    </source>
</evidence>
<dbReference type="AlphaFoldDB" id="A0A0P8D386"/>
<organism evidence="2 3">
    <name type="scientific">Marinobacter excellens HL-55</name>
    <dbReference type="NCBI Taxonomy" id="1305731"/>
    <lineage>
        <taxon>Bacteria</taxon>
        <taxon>Pseudomonadati</taxon>
        <taxon>Pseudomonadota</taxon>
        <taxon>Gammaproteobacteria</taxon>
        <taxon>Pseudomonadales</taxon>
        <taxon>Marinobacteraceae</taxon>
        <taxon>Marinobacter</taxon>
    </lineage>
</organism>
<dbReference type="STRING" id="1305731.GCA_000934705_01344"/>
<dbReference type="PROSITE" id="PS50005">
    <property type="entry name" value="TPR"/>
    <property type="match status" value="1"/>
</dbReference>
<proteinExistence type="predicted"/>
<protein>
    <submittedName>
        <fullName evidence="2">TPR repeat</fullName>
    </submittedName>
</protein>
<dbReference type="InterPro" id="IPR019734">
    <property type="entry name" value="TPR_rpt"/>
</dbReference>
<name>A0A0P8D386_9GAMM</name>
<dbReference type="InterPro" id="IPR028796">
    <property type="entry name" value="BBS8"/>
</dbReference>
<dbReference type="InterPro" id="IPR011990">
    <property type="entry name" value="TPR-like_helical_dom_sf"/>
</dbReference>
<gene>
    <name evidence="2" type="ORF">HLUCCX14_03765</name>
</gene>
<comment type="caution">
    <text evidence="2">The sequence shown here is derived from an EMBL/GenBank/DDBJ whole genome shotgun (WGS) entry which is preliminary data.</text>
</comment>